<dbReference type="GO" id="GO:0016082">
    <property type="term" value="P:synaptic vesicle priming"/>
    <property type="evidence" value="ECO:0007669"/>
    <property type="project" value="TreeGrafter"/>
</dbReference>
<dbReference type="PANTHER" id="PTHR10480:SF12">
    <property type="entry name" value="UNC-13, ISOFORM E"/>
    <property type="match status" value="1"/>
</dbReference>
<dbReference type="Proteomes" id="UP000887565">
    <property type="component" value="Unplaced"/>
</dbReference>
<keyword evidence="2" id="KW-0862">Zinc</keyword>
<organism evidence="5 6">
    <name type="scientific">Romanomermis culicivorax</name>
    <name type="common">Nematode worm</name>
    <dbReference type="NCBI Taxonomy" id="13658"/>
    <lineage>
        <taxon>Eukaryota</taxon>
        <taxon>Metazoa</taxon>
        <taxon>Ecdysozoa</taxon>
        <taxon>Nematoda</taxon>
        <taxon>Enoplea</taxon>
        <taxon>Dorylaimia</taxon>
        <taxon>Mermithida</taxon>
        <taxon>Mermithoidea</taxon>
        <taxon>Mermithidae</taxon>
        <taxon>Romanomermis</taxon>
    </lineage>
</organism>
<evidence type="ECO:0000256" key="2">
    <source>
        <dbReference type="ARBA" id="ARBA00022771"/>
    </source>
</evidence>
<dbReference type="AlphaFoldDB" id="A0A915IUB9"/>
<proteinExistence type="predicted"/>
<dbReference type="GO" id="GO:0042734">
    <property type="term" value="C:presynaptic membrane"/>
    <property type="evidence" value="ECO:0007669"/>
    <property type="project" value="TreeGrafter"/>
</dbReference>
<evidence type="ECO:0000313" key="5">
    <source>
        <dbReference type="Proteomes" id="UP000887565"/>
    </source>
</evidence>
<dbReference type="GO" id="GO:0017075">
    <property type="term" value="F:syntaxin-1 binding"/>
    <property type="evidence" value="ECO:0007669"/>
    <property type="project" value="TreeGrafter"/>
</dbReference>
<dbReference type="GO" id="GO:0031594">
    <property type="term" value="C:neuromuscular junction"/>
    <property type="evidence" value="ECO:0007669"/>
    <property type="project" value="TreeGrafter"/>
</dbReference>
<dbReference type="GO" id="GO:0061789">
    <property type="term" value="P:dense core granule priming"/>
    <property type="evidence" value="ECO:0007669"/>
    <property type="project" value="TreeGrafter"/>
</dbReference>
<dbReference type="WBParaSite" id="nRc.2.0.1.t17412-RA">
    <property type="protein sequence ID" value="nRc.2.0.1.t17412-RA"/>
    <property type="gene ID" value="nRc.2.0.1.g17412"/>
</dbReference>
<dbReference type="InterPro" id="IPR027080">
    <property type="entry name" value="Unc-13"/>
</dbReference>
<sequence length="794" mass="89497">DEDNDLKSKLRQKLTRESDDFLGQTIIEVRTLSGEMDVWYNLEKRSDKSAVSGAIRLHISVEIKGEETVAPYHSQYTCLHEHMFDFYANKESGGVIKLPEAKGDEAWKIYFEENGQEIIDEFAMRYGIESIYQAMTNFACLCTKYQCQGVPAVLSTLLANINAYYAHTTASSAISACDRFSASNFGKERFVKLLDQLHNSLRIDLNMYRNNFPASSPAKLQDLKSTVDLLTSITFFRMKVLELTSPPRASADVRACVISCTTTTYNFLCDHCYDLYQQEFESRIGASSGSSGGGDQNSAAGNIDFWYKMLYLMMSVIEEDKNTYTPVLNQFPQELNVGQLSAATMWKLYAVDLKLALEEHAEQIRCKSSDYMNLYFRVKEFYNNYVMDVTPYKGTIPEFPGWFIPFVMQWLNENDEVSMDFLRGAYDRDKKDNFPQSSEHTLFSNSVVDVFTQLNQGLDVLKKMDCPDPEVFNDMMKRFAKTINKVLLAYADMACILMNNVQQLRVQLEKMYESMGGENLDSTVKHTLTELQTKLNNVLEKLSCVFAASLENGIQQSSQKLGAYLNKVKGGGANQAQKQQIASEADMILEPLMDLLDVSLTHYAQQCEKTVLKKLLKELWRITMCCLEKVVVLPSFSDKNLLKQLPNAKIGDVSKLVQSHLKDVKSLASVKEAIEMSRESEKSLSPKQCMVLDAALDTIKSYFHAGGNDAPSVDQPVGDVSVQVDLTTHPGTGEHKVNVKIVAANDLRWQTSGTFKPFIQVFLVGPQLADKKRSFATDVQTGWAPKFAKASFQL</sequence>
<protein>
    <submittedName>
        <fullName evidence="6">MHD1 domain-containing protein</fullName>
    </submittedName>
</protein>
<dbReference type="FunFam" id="1.10.357.50:FF:000001">
    <property type="entry name" value="Protein unc-13 homolog B"/>
    <property type="match status" value="1"/>
</dbReference>
<name>A0A915IUB9_ROMCU</name>
<evidence type="ECO:0000313" key="6">
    <source>
        <dbReference type="WBParaSite" id="nRc.2.0.1.t17412-RA"/>
    </source>
</evidence>
<reference evidence="6" key="1">
    <citation type="submission" date="2022-11" db="UniProtKB">
        <authorList>
            <consortium name="WormBaseParasite"/>
        </authorList>
    </citation>
    <scope>IDENTIFICATION</scope>
</reference>
<evidence type="ECO:0000259" key="4">
    <source>
        <dbReference type="PROSITE" id="PS51259"/>
    </source>
</evidence>
<dbReference type="GO" id="GO:0043195">
    <property type="term" value="C:terminal bouton"/>
    <property type="evidence" value="ECO:0007669"/>
    <property type="project" value="TreeGrafter"/>
</dbReference>
<dbReference type="InterPro" id="IPR010439">
    <property type="entry name" value="MUN_dom"/>
</dbReference>
<dbReference type="PROSITE" id="PS51259">
    <property type="entry name" value="MHD2"/>
    <property type="match status" value="1"/>
</dbReference>
<dbReference type="GO" id="GO:0099525">
    <property type="term" value="P:presynaptic dense core vesicle exocytosis"/>
    <property type="evidence" value="ECO:0007669"/>
    <property type="project" value="TreeGrafter"/>
</dbReference>
<dbReference type="PANTHER" id="PTHR10480">
    <property type="entry name" value="PROTEIN UNC-13 HOMOLOG"/>
    <property type="match status" value="1"/>
</dbReference>
<dbReference type="GO" id="GO:0098831">
    <property type="term" value="C:presynaptic active zone cytoplasmic component"/>
    <property type="evidence" value="ECO:0007669"/>
    <property type="project" value="TreeGrafter"/>
</dbReference>
<keyword evidence="5" id="KW-1185">Reference proteome</keyword>
<dbReference type="GO" id="GO:0019992">
    <property type="term" value="F:diacylglycerol binding"/>
    <property type="evidence" value="ECO:0007669"/>
    <property type="project" value="InterPro"/>
</dbReference>
<dbReference type="SUPFAM" id="SSF49562">
    <property type="entry name" value="C2 domain (Calcium/lipid-binding domain, CaLB)"/>
    <property type="match status" value="1"/>
</dbReference>
<dbReference type="Gene3D" id="1.20.58.1100">
    <property type="match status" value="1"/>
</dbReference>
<dbReference type="Gene3D" id="1.10.357.50">
    <property type="match status" value="1"/>
</dbReference>
<keyword evidence="2" id="KW-0479">Metal-binding</keyword>
<evidence type="ECO:0000256" key="1">
    <source>
        <dbReference type="ARBA" id="ARBA00022737"/>
    </source>
</evidence>
<dbReference type="GO" id="GO:0030672">
    <property type="term" value="C:synaptic vesicle membrane"/>
    <property type="evidence" value="ECO:0007669"/>
    <property type="project" value="TreeGrafter"/>
</dbReference>
<evidence type="ECO:0000259" key="3">
    <source>
        <dbReference type="PROSITE" id="PS51258"/>
    </source>
</evidence>
<dbReference type="GO" id="GO:0008270">
    <property type="term" value="F:zinc ion binding"/>
    <property type="evidence" value="ECO:0007669"/>
    <property type="project" value="UniProtKB-KW"/>
</dbReference>
<dbReference type="InterPro" id="IPR035892">
    <property type="entry name" value="C2_domain_sf"/>
</dbReference>
<dbReference type="OMA" id="LKDEELX"/>
<dbReference type="InterPro" id="IPR014772">
    <property type="entry name" value="Munc13_dom-2"/>
</dbReference>
<feature type="domain" description="MHD1" evidence="3">
    <location>
        <begin position="351"/>
        <end position="494"/>
    </location>
</feature>
<dbReference type="InterPro" id="IPR014770">
    <property type="entry name" value="Munc13_1"/>
</dbReference>
<dbReference type="GO" id="GO:0035249">
    <property type="term" value="P:synaptic transmission, glutamatergic"/>
    <property type="evidence" value="ECO:0007669"/>
    <property type="project" value="TreeGrafter"/>
</dbReference>
<dbReference type="Pfam" id="PF06292">
    <property type="entry name" value="MUN"/>
    <property type="match status" value="1"/>
</dbReference>
<accession>A0A915IUB9</accession>
<feature type="domain" description="MHD2" evidence="4">
    <location>
        <begin position="586"/>
        <end position="742"/>
    </location>
</feature>
<dbReference type="Gene3D" id="2.60.40.150">
    <property type="entry name" value="C2 domain"/>
    <property type="match status" value="1"/>
</dbReference>
<dbReference type="GO" id="GO:0016081">
    <property type="term" value="P:synaptic vesicle docking"/>
    <property type="evidence" value="ECO:0007669"/>
    <property type="project" value="TreeGrafter"/>
</dbReference>
<keyword evidence="2" id="KW-0863">Zinc-finger</keyword>
<keyword evidence="1" id="KW-0677">Repeat</keyword>
<dbReference type="PROSITE" id="PS51258">
    <property type="entry name" value="MHD1"/>
    <property type="match status" value="1"/>
</dbReference>
<dbReference type="SMART" id="SM01145">
    <property type="entry name" value="DUF1041"/>
    <property type="match status" value="1"/>
</dbReference>
<dbReference type="GO" id="GO:0005516">
    <property type="term" value="F:calmodulin binding"/>
    <property type="evidence" value="ECO:0007669"/>
    <property type="project" value="TreeGrafter"/>
</dbReference>